<reference evidence="8 9" key="1">
    <citation type="submission" date="2016-10" db="EMBL/GenBank/DDBJ databases">
        <authorList>
            <person name="de Groot N.N."/>
        </authorList>
    </citation>
    <scope>NUCLEOTIDE SEQUENCE [LARGE SCALE GENOMIC DNA]</scope>
    <source>
        <strain evidence="8 9">ATCC BAA-466</strain>
    </source>
</reference>
<keyword evidence="4 5" id="KW-0472">Membrane</keyword>
<name>A0A1G7P4B4_9LACT</name>
<keyword evidence="9" id="KW-1185">Reference proteome</keyword>
<dbReference type="RefSeq" id="WP_090288806.1">
    <property type="nucleotide sequence ID" value="NZ_FNCK01000001.1"/>
</dbReference>
<evidence type="ECO:0000256" key="4">
    <source>
        <dbReference type="ARBA" id="ARBA00023136"/>
    </source>
</evidence>
<dbReference type="STRING" id="120956.SAMN05421791_10199"/>
<evidence type="ECO:0000256" key="2">
    <source>
        <dbReference type="ARBA" id="ARBA00022692"/>
    </source>
</evidence>
<accession>A0A1G7P4B4</accession>
<feature type="domain" description="NfeD-like C-terminal" evidence="6">
    <location>
        <begin position="144"/>
        <end position="198"/>
    </location>
</feature>
<evidence type="ECO:0000313" key="9">
    <source>
        <dbReference type="Proteomes" id="UP000199708"/>
    </source>
</evidence>
<comment type="subcellular location">
    <subcellularLocation>
        <location evidence="1">Membrane</location>
        <topology evidence="1">Multi-pass membrane protein</topology>
    </subcellularLocation>
</comment>
<protein>
    <submittedName>
        <fullName evidence="8">NfeD-like C-terminal, partner-binding</fullName>
    </submittedName>
</protein>
<proteinExistence type="predicted"/>
<feature type="domain" description="NfeD integral membrane" evidence="7">
    <location>
        <begin position="5"/>
        <end position="107"/>
    </location>
</feature>
<feature type="transmembrane region" description="Helical" evidence="5">
    <location>
        <begin position="60"/>
        <end position="81"/>
    </location>
</feature>
<dbReference type="InterPro" id="IPR052165">
    <property type="entry name" value="Membrane_assoc_protease"/>
</dbReference>
<keyword evidence="3 5" id="KW-1133">Transmembrane helix</keyword>
<evidence type="ECO:0000259" key="7">
    <source>
        <dbReference type="Pfam" id="PF24961"/>
    </source>
</evidence>
<feature type="transmembrane region" description="Helical" evidence="5">
    <location>
        <begin position="87"/>
        <end position="108"/>
    </location>
</feature>
<dbReference type="InterPro" id="IPR056739">
    <property type="entry name" value="NfeD_membrane"/>
</dbReference>
<dbReference type="OrthoDB" id="2139573at2"/>
<dbReference type="Pfam" id="PF01957">
    <property type="entry name" value="NfeD"/>
    <property type="match status" value="1"/>
</dbReference>
<organism evidence="8 9">
    <name type="scientific">Facklamia miroungae</name>
    <dbReference type="NCBI Taxonomy" id="120956"/>
    <lineage>
        <taxon>Bacteria</taxon>
        <taxon>Bacillati</taxon>
        <taxon>Bacillota</taxon>
        <taxon>Bacilli</taxon>
        <taxon>Lactobacillales</taxon>
        <taxon>Aerococcaceae</taxon>
        <taxon>Facklamia</taxon>
    </lineage>
</organism>
<gene>
    <name evidence="8" type="ORF">SAMN05421791_10199</name>
</gene>
<dbReference type="Proteomes" id="UP000199708">
    <property type="component" value="Unassembled WGS sequence"/>
</dbReference>
<dbReference type="PANTHER" id="PTHR33507">
    <property type="entry name" value="INNER MEMBRANE PROTEIN YBBJ"/>
    <property type="match status" value="1"/>
</dbReference>
<dbReference type="Pfam" id="PF24961">
    <property type="entry name" value="NfeD_membrane"/>
    <property type="match status" value="1"/>
</dbReference>
<evidence type="ECO:0000256" key="1">
    <source>
        <dbReference type="ARBA" id="ARBA00004141"/>
    </source>
</evidence>
<feature type="transmembrane region" description="Helical" evidence="5">
    <location>
        <begin position="25"/>
        <end position="48"/>
    </location>
</feature>
<dbReference type="InterPro" id="IPR012340">
    <property type="entry name" value="NA-bd_OB-fold"/>
</dbReference>
<evidence type="ECO:0000256" key="3">
    <source>
        <dbReference type="ARBA" id="ARBA00022989"/>
    </source>
</evidence>
<evidence type="ECO:0000313" key="8">
    <source>
        <dbReference type="EMBL" id="SDF80449.1"/>
    </source>
</evidence>
<sequence length="203" mass="22542">MLVSFFLAIIALVVSLYTRWTWLLWSIAAVLFALFFGIEGASMLHYLIFMIGVTCLILEVYIPDLGITGSVGVIAFVFALWLKYQDLSTVTLIVLASLAIVLILFLVFNKLGHNLQFSPDFILEKAISRDANTNSDSKDAAFLAELVGKVGVTVGGLRPVGKIKVEDHYYEAYSLEEMIAANQPIKIIKIVDKKIYVRSEMNG</sequence>
<evidence type="ECO:0000259" key="6">
    <source>
        <dbReference type="Pfam" id="PF01957"/>
    </source>
</evidence>
<keyword evidence="2 5" id="KW-0812">Transmembrane</keyword>
<dbReference type="AlphaFoldDB" id="A0A1G7P4B4"/>
<dbReference type="InterPro" id="IPR002810">
    <property type="entry name" value="NfeD-like_C"/>
</dbReference>
<dbReference type="PANTHER" id="PTHR33507:SF3">
    <property type="entry name" value="INNER MEMBRANE PROTEIN YBBJ"/>
    <property type="match status" value="1"/>
</dbReference>
<dbReference type="EMBL" id="FNCK01000001">
    <property type="protein sequence ID" value="SDF80449.1"/>
    <property type="molecule type" value="Genomic_DNA"/>
</dbReference>
<dbReference type="GO" id="GO:0005886">
    <property type="term" value="C:plasma membrane"/>
    <property type="evidence" value="ECO:0007669"/>
    <property type="project" value="TreeGrafter"/>
</dbReference>
<dbReference type="Gene3D" id="2.40.50.140">
    <property type="entry name" value="Nucleic acid-binding proteins"/>
    <property type="match status" value="1"/>
</dbReference>
<evidence type="ECO:0000256" key="5">
    <source>
        <dbReference type="SAM" id="Phobius"/>
    </source>
</evidence>